<dbReference type="AlphaFoldDB" id="A0A8J3E9S3"/>
<organism evidence="2 3">
    <name type="scientific">Cysteiniphilum litorale</name>
    <dbReference type="NCBI Taxonomy" id="2056700"/>
    <lineage>
        <taxon>Bacteria</taxon>
        <taxon>Pseudomonadati</taxon>
        <taxon>Pseudomonadota</taxon>
        <taxon>Gammaproteobacteria</taxon>
        <taxon>Thiotrichales</taxon>
        <taxon>Fastidiosibacteraceae</taxon>
        <taxon>Cysteiniphilum</taxon>
    </lineage>
</organism>
<comment type="caution">
    <text evidence="2">The sequence shown here is derived from an EMBL/GenBank/DDBJ whole genome shotgun (WGS) entry which is preliminary data.</text>
</comment>
<dbReference type="EMBL" id="BMJS01000038">
    <property type="protein sequence ID" value="GGG05783.1"/>
    <property type="molecule type" value="Genomic_DNA"/>
</dbReference>
<sequence>MKEKSTLGEIIVLILGSISTLIALIATGSMCYMLYNMISIQNIVNKSQSGELPQKYGLTFTFTAFKINNEIPINVLANQIGVALFDSSAGLIMTGYDNAIDKLAKMENTVELGKSISGIIKFTKNKPQVLNIPDISHPKYNLAKMVTYYKGQNDIYIDLTLNIAKYSKMSNGADNEVKFANLLNDPNEIFLYQKKSNYSVVVLLKFYPISGNVE</sequence>
<accession>A0A8J3E9S3</accession>
<proteinExistence type="predicted"/>
<dbReference type="Proteomes" id="UP000636949">
    <property type="component" value="Unassembled WGS sequence"/>
</dbReference>
<protein>
    <submittedName>
        <fullName evidence="2">Uncharacterized protein</fullName>
    </submittedName>
</protein>
<evidence type="ECO:0000256" key="1">
    <source>
        <dbReference type="SAM" id="Phobius"/>
    </source>
</evidence>
<reference evidence="2" key="1">
    <citation type="journal article" date="2014" name="Int. J. Syst. Evol. Microbiol.">
        <title>Complete genome sequence of Corynebacterium casei LMG S-19264T (=DSM 44701T), isolated from a smear-ripened cheese.</title>
        <authorList>
            <consortium name="US DOE Joint Genome Institute (JGI-PGF)"/>
            <person name="Walter F."/>
            <person name="Albersmeier A."/>
            <person name="Kalinowski J."/>
            <person name="Ruckert C."/>
        </authorList>
    </citation>
    <scope>NUCLEOTIDE SEQUENCE</scope>
    <source>
        <strain evidence="2">CGMCC 1.15758</strain>
    </source>
</reference>
<reference evidence="2" key="2">
    <citation type="submission" date="2020-09" db="EMBL/GenBank/DDBJ databases">
        <authorList>
            <person name="Sun Q."/>
            <person name="Zhou Y."/>
        </authorList>
    </citation>
    <scope>NUCLEOTIDE SEQUENCE</scope>
    <source>
        <strain evidence="2">CGMCC 1.15758</strain>
    </source>
</reference>
<gene>
    <name evidence="2" type="ORF">GCM10010995_24120</name>
</gene>
<keyword evidence="1" id="KW-1133">Transmembrane helix</keyword>
<keyword evidence="1" id="KW-0812">Transmembrane</keyword>
<keyword evidence="3" id="KW-1185">Reference proteome</keyword>
<keyword evidence="1" id="KW-0472">Membrane</keyword>
<evidence type="ECO:0000313" key="2">
    <source>
        <dbReference type="EMBL" id="GGG05783.1"/>
    </source>
</evidence>
<evidence type="ECO:0000313" key="3">
    <source>
        <dbReference type="Proteomes" id="UP000636949"/>
    </source>
</evidence>
<name>A0A8J3E9S3_9GAMM</name>
<dbReference type="RefSeq" id="WP_117003953.1">
    <property type="nucleotide sequence ID" value="NZ_BMJS01000038.1"/>
</dbReference>
<feature type="transmembrane region" description="Helical" evidence="1">
    <location>
        <begin position="12"/>
        <end position="35"/>
    </location>
</feature>